<dbReference type="EnsemblProtists" id="EOD37395">
    <property type="protein sequence ID" value="EOD37395"/>
    <property type="gene ID" value="EMIHUDRAFT_109849"/>
</dbReference>
<keyword evidence="2" id="KW-1133">Transmembrane helix</keyword>
<dbReference type="KEGG" id="ehx:EMIHUDRAFT_109849"/>
<dbReference type="Proteomes" id="UP000013827">
    <property type="component" value="Unassembled WGS sequence"/>
</dbReference>
<keyword evidence="4" id="KW-1185">Reference proteome</keyword>
<accession>A0A0D3KNR0</accession>
<proteinExistence type="predicted"/>
<feature type="region of interest" description="Disordered" evidence="1">
    <location>
        <begin position="167"/>
        <end position="204"/>
    </location>
</feature>
<evidence type="ECO:0000256" key="2">
    <source>
        <dbReference type="SAM" id="Phobius"/>
    </source>
</evidence>
<evidence type="ECO:0000313" key="4">
    <source>
        <dbReference type="Proteomes" id="UP000013827"/>
    </source>
</evidence>
<dbReference type="PaxDb" id="2903-EOD37395"/>
<feature type="region of interest" description="Disordered" evidence="1">
    <location>
        <begin position="335"/>
        <end position="361"/>
    </location>
</feature>
<organism evidence="3 4">
    <name type="scientific">Emiliania huxleyi (strain CCMP1516)</name>
    <dbReference type="NCBI Taxonomy" id="280463"/>
    <lineage>
        <taxon>Eukaryota</taxon>
        <taxon>Haptista</taxon>
        <taxon>Haptophyta</taxon>
        <taxon>Prymnesiophyceae</taxon>
        <taxon>Isochrysidales</taxon>
        <taxon>Noelaerhabdaceae</taxon>
        <taxon>Emiliania</taxon>
    </lineage>
</organism>
<feature type="transmembrane region" description="Helical" evidence="2">
    <location>
        <begin position="305"/>
        <end position="323"/>
    </location>
</feature>
<keyword evidence="2" id="KW-0812">Transmembrane</keyword>
<evidence type="ECO:0008006" key="5">
    <source>
        <dbReference type="Google" id="ProtNLM"/>
    </source>
</evidence>
<protein>
    <recommendedName>
        <fullName evidence="5">Apple domain-containing protein</fullName>
    </recommendedName>
</protein>
<dbReference type="PRINTS" id="PR01217">
    <property type="entry name" value="PRICHEXTENSN"/>
</dbReference>
<evidence type="ECO:0000256" key="1">
    <source>
        <dbReference type="SAM" id="MobiDB-lite"/>
    </source>
</evidence>
<dbReference type="AlphaFoldDB" id="A0A0D3KNR0"/>
<evidence type="ECO:0000313" key="3">
    <source>
        <dbReference type="EnsemblProtists" id="EOD37395"/>
    </source>
</evidence>
<sequence>MVWYLGRAGACVDRSGGPGKYASASTSNSLSYAEIHDTCRRSCDVDAFCVGYSVYAPLVGGQVGYDPLVGGQVECKTYKAQTSVDMIAGAAPSSGTTCYEKIYSPAPSPPPPPLPPLPPPCAFPDAQCLGQTCGDWIGTSCTSPSLQGLWAGHTCPHCRGCCSVPPPPSPPAAPPSPATPPQPPPTPPPTPPPSTPPPLAPPPPFYADFVDKLDGTVRTGYETVAPVVKELEKELGALLPERWAQKVAEHGSAVREWSLRPLGDSLKLNLDDRNRTSTPSALPPLLRDHVVKAGRAILANSPLKLALGAAGLLFLALCFYRCCCRRREPPHKRLVEPDEEEARGGMPSPRPKRRSDALHRPQELAEQLAELKLRMKEVGELERRLSVSKAQGRK</sequence>
<dbReference type="RefSeq" id="XP_005789824.1">
    <property type="nucleotide sequence ID" value="XM_005789767.1"/>
</dbReference>
<reference evidence="3" key="2">
    <citation type="submission" date="2024-10" db="UniProtKB">
        <authorList>
            <consortium name="EnsemblProtists"/>
        </authorList>
    </citation>
    <scope>IDENTIFICATION</scope>
</reference>
<keyword evidence="2" id="KW-0472">Membrane</keyword>
<dbReference type="HOGENOM" id="CLU_052772_0_0_1"/>
<dbReference type="GeneID" id="17282665"/>
<reference evidence="4" key="1">
    <citation type="journal article" date="2013" name="Nature">
        <title>Pan genome of the phytoplankton Emiliania underpins its global distribution.</title>
        <authorList>
            <person name="Read B.A."/>
            <person name="Kegel J."/>
            <person name="Klute M.J."/>
            <person name="Kuo A."/>
            <person name="Lefebvre S.C."/>
            <person name="Maumus F."/>
            <person name="Mayer C."/>
            <person name="Miller J."/>
            <person name="Monier A."/>
            <person name="Salamov A."/>
            <person name="Young J."/>
            <person name="Aguilar M."/>
            <person name="Claverie J.M."/>
            <person name="Frickenhaus S."/>
            <person name="Gonzalez K."/>
            <person name="Herman E.K."/>
            <person name="Lin Y.C."/>
            <person name="Napier J."/>
            <person name="Ogata H."/>
            <person name="Sarno A.F."/>
            <person name="Shmutz J."/>
            <person name="Schroeder D."/>
            <person name="de Vargas C."/>
            <person name="Verret F."/>
            <person name="von Dassow P."/>
            <person name="Valentin K."/>
            <person name="Van de Peer Y."/>
            <person name="Wheeler G."/>
            <person name="Dacks J.B."/>
            <person name="Delwiche C.F."/>
            <person name="Dyhrman S.T."/>
            <person name="Glockner G."/>
            <person name="John U."/>
            <person name="Richards T."/>
            <person name="Worden A.Z."/>
            <person name="Zhang X."/>
            <person name="Grigoriev I.V."/>
            <person name="Allen A.E."/>
            <person name="Bidle K."/>
            <person name="Borodovsky M."/>
            <person name="Bowler C."/>
            <person name="Brownlee C."/>
            <person name="Cock J.M."/>
            <person name="Elias M."/>
            <person name="Gladyshev V.N."/>
            <person name="Groth M."/>
            <person name="Guda C."/>
            <person name="Hadaegh A."/>
            <person name="Iglesias-Rodriguez M.D."/>
            <person name="Jenkins J."/>
            <person name="Jones B.M."/>
            <person name="Lawson T."/>
            <person name="Leese F."/>
            <person name="Lindquist E."/>
            <person name="Lobanov A."/>
            <person name="Lomsadze A."/>
            <person name="Malik S.B."/>
            <person name="Marsh M.E."/>
            <person name="Mackinder L."/>
            <person name="Mock T."/>
            <person name="Mueller-Roeber B."/>
            <person name="Pagarete A."/>
            <person name="Parker M."/>
            <person name="Probert I."/>
            <person name="Quesneville H."/>
            <person name="Raines C."/>
            <person name="Rensing S.A."/>
            <person name="Riano-Pachon D.M."/>
            <person name="Richier S."/>
            <person name="Rokitta S."/>
            <person name="Shiraiwa Y."/>
            <person name="Soanes D.M."/>
            <person name="van der Giezen M."/>
            <person name="Wahlund T.M."/>
            <person name="Williams B."/>
            <person name="Wilson W."/>
            <person name="Wolfe G."/>
            <person name="Wurch L.L."/>
        </authorList>
    </citation>
    <scope>NUCLEOTIDE SEQUENCE</scope>
</reference>
<name>A0A0D3KNR0_EMIH1</name>